<keyword evidence="6" id="KW-1185">Reference proteome</keyword>
<evidence type="ECO:0000259" key="4">
    <source>
        <dbReference type="Pfam" id="PF02230"/>
    </source>
</evidence>
<dbReference type="Proteomes" id="UP000270471">
    <property type="component" value="Unassembled WGS sequence"/>
</dbReference>
<reference evidence="5 6" key="1">
    <citation type="submission" date="2017-11" db="EMBL/GenBank/DDBJ databases">
        <title>Draft genome of actinobacteria isolated from guarana (Paullinia cupana (Mart.) Ducke.</title>
        <authorList>
            <person name="Siqueira K.A."/>
            <person name="Liotti R.G."/>
            <person name="Mendes T.A.O."/>
            <person name="Soares M.A."/>
        </authorList>
    </citation>
    <scope>NUCLEOTIDE SEQUENCE [LARGE SCALE GENOMIC DNA]</scope>
    <source>
        <strain evidence="5 6">193</strain>
    </source>
</reference>
<name>A0A3M0I9D5_9ACTN</name>
<evidence type="ECO:0000313" key="5">
    <source>
        <dbReference type="EMBL" id="RMB85475.1"/>
    </source>
</evidence>
<organism evidence="5 6">
    <name type="scientific">Streptomyces shenzhenensis</name>
    <dbReference type="NCBI Taxonomy" id="943815"/>
    <lineage>
        <taxon>Bacteria</taxon>
        <taxon>Bacillati</taxon>
        <taxon>Actinomycetota</taxon>
        <taxon>Actinomycetes</taxon>
        <taxon>Kitasatosporales</taxon>
        <taxon>Streptomycetaceae</taxon>
        <taxon>Streptomyces</taxon>
    </lineage>
</organism>
<feature type="domain" description="Phospholipase/carboxylesterase/thioesterase" evidence="4">
    <location>
        <begin position="83"/>
        <end position="225"/>
    </location>
</feature>
<dbReference type="RefSeq" id="WP_121889293.1">
    <property type="nucleotide sequence ID" value="NZ_PENI01000006.1"/>
</dbReference>
<feature type="compositionally biased region" description="Low complexity" evidence="2">
    <location>
        <begin position="41"/>
        <end position="54"/>
    </location>
</feature>
<dbReference type="Gene3D" id="3.40.50.1820">
    <property type="entry name" value="alpha/beta hydrolase"/>
    <property type="match status" value="1"/>
</dbReference>
<keyword evidence="1 3" id="KW-0732">Signal</keyword>
<dbReference type="InterPro" id="IPR050955">
    <property type="entry name" value="Plant_Biomass_Hydrol_Est"/>
</dbReference>
<comment type="caution">
    <text evidence="5">The sequence shown here is derived from an EMBL/GenBank/DDBJ whole genome shotgun (WGS) entry which is preliminary data.</text>
</comment>
<proteinExistence type="predicted"/>
<dbReference type="PANTHER" id="PTHR43037:SF1">
    <property type="entry name" value="BLL1128 PROTEIN"/>
    <property type="match status" value="1"/>
</dbReference>
<gene>
    <name evidence="5" type="ORF">CTZ28_11750</name>
</gene>
<dbReference type="InterPro" id="IPR003140">
    <property type="entry name" value="PLipase/COase/thioEstase"/>
</dbReference>
<dbReference type="Pfam" id="PF02230">
    <property type="entry name" value="Abhydrolase_2"/>
    <property type="match status" value="1"/>
</dbReference>
<evidence type="ECO:0000256" key="1">
    <source>
        <dbReference type="ARBA" id="ARBA00022729"/>
    </source>
</evidence>
<dbReference type="PANTHER" id="PTHR43037">
    <property type="entry name" value="UNNAMED PRODUCT-RELATED"/>
    <property type="match status" value="1"/>
</dbReference>
<evidence type="ECO:0000256" key="3">
    <source>
        <dbReference type="SAM" id="SignalP"/>
    </source>
</evidence>
<dbReference type="GO" id="GO:0016787">
    <property type="term" value="F:hydrolase activity"/>
    <property type="evidence" value="ECO:0007669"/>
    <property type="project" value="InterPro"/>
</dbReference>
<protein>
    <recommendedName>
        <fullName evidence="4">Phospholipase/carboxylesterase/thioesterase domain-containing protein</fullName>
    </recommendedName>
</protein>
<dbReference type="EMBL" id="PENI01000006">
    <property type="protein sequence ID" value="RMB85475.1"/>
    <property type="molecule type" value="Genomic_DNA"/>
</dbReference>
<feature type="signal peptide" evidence="3">
    <location>
        <begin position="1"/>
        <end position="29"/>
    </location>
</feature>
<feature type="region of interest" description="Disordered" evidence="2">
    <location>
        <begin position="226"/>
        <end position="248"/>
    </location>
</feature>
<dbReference type="SUPFAM" id="SSF53474">
    <property type="entry name" value="alpha/beta-Hydrolases"/>
    <property type="match status" value="1"/>
</dbReference>
<evidence type="ECO:0000313" key="6">
    <source>
        <dbReference type="Proteomes" id="UP000270471"/>
    </source>
</evidence>
<feature type="chain" id="PRO_5038559850" description="Phospholipase/carboxylesterase/thioesterase domain-containing protein" evidence="3">
    <location>
        <begin position="30"/>
        <end position="330"/>
    </location>
</feature>
<dbReference type="AlphaFoldDB" id="A0A3M0I9D5"/>
<dbReference type="InterPro" id="IPR029058">
    <property type="entry name" value="AB_hydrolase_fold"/>
</dbReference>
<dbReference type="OrthoDB" id="9767239at2"/>
<accession>A0A3M0I9D5</accession>
<feature type="region of interest" description="Disordered" evidence="2">
    <location>
        <begin position="29"/>
        <end position="54"/>
    </location>
</feature>
<sequence length="330" mass="34196">MAAYPTSHPSRRWYGALALVLALAGCGTAADRDTGRPTGPTTTATATASATATAQLTREHLRVDGRTRAYLLHRPAGGGDGRRPLVVAFHGRGATAAEMREQSRLEEDARARGMLVVYPEGLRTAWGAGTQVTRQRPDTDADVRFVEALIGELVRTERADPQRAYAVGFSNGGSMALRMAAERPGLLAGAASVSGQLPSGPAAVRPTGPVPVLIVYGADDPVRPLAGLPHPDPAPAGEEPVTPTRSARASAEMFAAANKAGPAATESEKGFDRTVWRPGPTGADVQLIVVHDAGHSWPGSAITPPEGFGPTSTALSATSTALKFFTSARG</sequence>
<evidence type="ECO:0000256" key="2">
    <source>
        <dbReference type="SAM" id="MobiDB-lite"/>
    </source>
</evidence>